<organism evidence="1 2">
    <name type="scientific">Caenorhabditis japonica</name>
    <dbReference type="NCBI Taxonomy" id="281687"/>
    <lineage>
        <taxon>Eukaryota</taxon>
        <taxon>Metazoa</taxon>
        <taxon>Ecdysozoa</taxon>
        <taxon>Nematoda</taxon>
        <taxon>Chromadorea</taxon>
        <taxon>Rhabditida</taxon>
        <taxon>Rhabditina</taxon>
        <taxon>Rhabditomorpha</taxon>
        <taxon>Rhabditoidea</taxon>
        <taxon>Rhabditidae</taxon>
        <taxon>Peloderinae</taxon>
        <taxon>Caenorhabditis</taxon>
    </lineage>
</organism>
<reference evidence="1" key="2">
    <citation type="submission" date="2022-06" db="UniProtKB">
        <authorList>
            <consortium name="EnsemblMetazoa"/>
        </authorList>
    </citation>
    <scope>IDENTIFICATION</scope>
    <source>
        <strain evidence="1">DF5081</strain>
    </source>
</reference>
<proteinExistence type="predicted"/>
<sequence length="106" mass="11990">MQCLNRSSSNIQILTCDTCEVRPQFPSWILRTKLCHVARSLATVDDARFASSMPILRRPCPRLPLAYVISSDHLFGAQPRGRVDPLRSHSDTIFAHQIFNVIDKLA</sequence>
<reference evidence="2" key="1">
    <citation type="submission" date="2010-08" db="EMBL/GenBank/DDBJ databases">
        <authorList>
            <consortium name="Caenorhabditis japonica Sequencing Consortium"/>
            <person name="Wilson R.K."/>
        </authorList>
    </citation>
    <scope>NUCLEOTIDE SEQUENCE [LARGE SCALE GENOMIC DNA]</scope>
    <source>
        <strain evidence="2">DF5081</strain>
    </source>
</reference>
<keyword evidence="2" id="KW-1185">Reference proteome</keyword>
<evidence type="ECO:0000313" key="2">
    <source>
        <dbReference type="Proteomes" id="UP000005237"/>
    </source>
</evidence>
<protein>
    <submittedName>
        <fullName evidence="1">Uncharacterized protein</fullName>
    </submittedName>
</protein>
<dbReference type="AlphaFoldDB" id="A0A8R1I6I0"/>
<accession>A0A8R1I6I0</accession>
<dbReference type="EnsemblMetazoa" id="CJA21918.1">
    <property type="protein sequence ID" value="CJA21918.1"/>
    <property type="gene ID" value="WBGene00177490"/>
</dbReference>
<name>A0A8R1I6I0_CAEJA</name>
<evidence type="ECO:0000313" key="1">
    <source>
        <dbReference type="EnsemblMetazoa" id="CJA21918.1"/>
    </source>
</evidence>
<dbReference type="Proteomes" id="UP000005237">
    <property type="component" value="Unassembled WGS sequence"/>
</dbReference>